<dbReference type="GO" id="GO:0005868">
    <property type="term" value="C:cytoplasmic dynein complex"/>
    <property type="evidence" value="ECO:0007669"/>
    <property type="project" value="InterPro"/>
</dbReference>
<dbReference type="AlphaFoldDB" id="A0A8S1ERX4"/>
<dbReference type="GO" id="GO:0045504">
    <property type="term" value="F:dynein heavy chain binding"/>
    <property type="evidence" value="ECO:0007669"/>
    <property type="project" value="InterPro"/>
</dbReference>
<feature type="region of interest" description="Disordered" evidence="1">
    <location>
        <begin position="193"/>
        <end position="212"/>
    </location>
</feature>
<evidence type="ECO:0000256" key="1">
    <source>
        <dbReference type="SAM" id="MobiDB-lite"/>
    </source>
</evidence>
<protein>
    <recommendedName>
        <fullName evidence="4">WD repeat-containing protein 60</fullName>
    </recommendedName>
</protein>
<dbReference type="PANTHER" id="PTHR16022:SF0">
    <property type="entry name" value="CYTOPLASMIC DYNEIN 2 INTERMEDIATE CHAIN 1"/>
    <property type="match status" value="1"/>
</dbReference>
<gene>
    <name evidence="2" type="ORF">CBOVIS_LOCUS6052</name>
</gene>
<name>A0A8S1ERX4_9PELO</name>
<feature type="compositionally biased region" description="Basic and acidic residues" evidence="1">
    <location>
        <begin position="198"/>
        <end position="212"/>
    </location>
</feature>
<feature type="region of interest" description="Disordered" evidence="1">
    <location>
        <begin position="1"/>
        <end position="83"/>
    </location>
</feature>
<feature type="compositionally biased region" description="Basic and acidic residues" evidence="1">
    <location>
        <begin position="72"/>
        <end position="83"/>
    </location>
</feature>
<dbReference type="InterPro" id="IPR036322">
    <property type="entry name" value="WD40_repeat_dom_sf"/>
</dbReference>
<accession>A0A8S1ERX4</accession>
<feature type="compositionally biased region" description="Low complexity" evidence="1">
    <location>
        <begin position="1"/>
        <end position="11"/>
    </location>
</feature>
<dbReference type="OrthoDB" id="5847969at2759"/>
<dbReference type="PANTHER" id="PTHR16022">
    <property type="entry name" value="WD REPEAT DOMAIN 60"/>
    <property type="match status" value="1"/>
</dbReference>
<reference evidence="2 3" key="1">
    <citation type="submission" date="2020-04" db="EMBL/GenBank/DDBJ databases">
        <authorList>
            <person name="Laetsch R D."/>
            <person name="Stevens L."/>
            <person name="Kumar S."/>
            <person name="Blaxter L. M."/>
        </authorList>
    </citation>
    <scope>NUCLEOTIDE SEQUENCE [LARGE SCALE GENOMIC DNA]</scope>
</reference>
<dbReference type="SUPFAM" id="SSF50978">
    <property type="entry name" value="WD40 repeat-like"/>
    <property type="match status" value="1"/>
</dbReference>
<proteinExistence type="predicted"/>
<evidence type="ECO:0008006" key="4">
    <source>
        <dbReference type="Google" id="ProtNLM"/>
    </source>
</evidence>
<organism evidence="2 3">
    <name type="scientific">Caenorhabditis bovis</name>
    <dbReference type="NCBI Taxonomy" id="2654633"/>
    <lineage>
        <taxon>Eukaryota</taxon>
        <taxon>Metazoa</taxon>
        <taxon>Ecdysozoa</taxon>
        <taxon>Nematoda</taxon>
        <taxon>Chromadorea</taxon>
        <taxon>Rhabditida</taxon>
        <taxon>Rhabditina</taxon>
        <taxon>Rhabditomorpha</taxon>
        <taxon>Rhabditoidea</taxon>
        <taxon>Rhabditidae</taxon>
        <taxon>Peloderinae</taxon>
        <taxon>Caenorhabditis</taxon>
    </lineage>
</organism>
<comment type="caution">
    <text evidence="2">The sequence shown here is derived from an EMBL/GenBank/DDBJ whole genome shotgun (WGS) entry which is preliminary data.</text>
</comment>
<feature type="compositionally biased region" description="Acidic residues" evidence="1">
    <location>
        <begin position="41"/>
        <end position="65"/>
    </location>
</feature>
<feature type="compositionally biased region" description="Basic residues" evidence="1">
    <location>
        <begin position="24"/>
        <end position="35"/>
    </location>
</feature>
<sequence length="662" mass="74225">MSTKSKSSSSSKQKHRSSSDGKEKKSKKKEKKRVRTPSPEPEPENVYDDDFEDYDDDFEDDDEDVPSATAPKIEEKENAGDARKITNEKDEESIMLKRLSERQMTTNAIEPIRRQSTTTIVAPNMSLIDNKPIVLYNEEERKTAEQKANERMQKLRGLISIEISKSVVFTDMSSNIFEPFQALPSNLSHDFSQTGIDSKSEEAQTEKADSECRGTQFPHIESEMDNAKLPRESTAEDRARFKKFFFAATQVIREILASEEINNEEEEIDEKSTNQFSRGFNSFQLGAVAQRSKATCIEKGESDSVLIAFEIFESPAQDLMNKSLIVEYYVHKKKPPKRLFVVESIVVQMHLSIKGSTLYVCLKDGTLCAFDLSLSDSAFDDFLPWVDSESDIALRRPAFDSSFLATTISDASPLVGLNVSSTLSGEEIATIDASGTISYWLATRISKNELNIQLTAVIRPHPSLKRHSTTSAVTCFTTIHRPMRFFIGTDTGVLYSMQRSDTSQQMPKIYKTERDKYGEISAITSSRHDNSVILVGFSSGAIAIYRTNKTSPIAYLPKTQESTRVTHLQWSCSNSSAFYSTHTGHTVIYWDLSYGTSPRSIDKLDKKTTILSVTSWDNEHTKGVKGIAYMALALENGTGEVHILETPSRKGNDSLISILNKL</sequence>
<dbReference type="GO" id="GO:0005929">
    <property type="term" value="C:cilium"/>
    <property type="evidence" value="ECO:0007669"/>
    <property type="project" value="GOC"/>
</dbReference>
<evidence type="ECO:0000313" key="3">
    <source>
        <dbReference type="Proteomes" id="UP000494206"/>
    </source>
</evidence>
<keyword evidence="3" id="KW-1185">Reference proteome</keyword>
<dbReference type="Proteomes" id="UP000494206">
    <property type="component" value="Unassembled WGS sequence"/>
</dbReference>
<evidence type="ECO:0000313" key="2">
    <source>
        <dbReference type="EMBL" id="CAB3403599.1"/>
    </source>
</evidence>
<dbReference type="InterPro" id="IPR015943">
    <property type="entry name" value="WD40/YVTN_repeat-like_dom_sf"/>
</dbReference>
<dbReference type="InterPro" id="IPR042505">
    <property type="entry name" value="DYNC2I1"/>
</dbReference>
<dbReference type="Gene3D" id="2.130.10.10">
    <property type="entry name" value="YVTN repeat-like/Quinoprotein amine dehydrogenase"/>
    <property type="match status" value="1"/>
</dbReference>
<dbReference type="EMBL" id="CADEPM010000003">
    <property type="protein sequence ID" value="CAB3403599.1"/>
    <property type="molecule type" value="Genomic_DNA"/>
</dbReference>
<dbReference type="GO" id="GO:0042073">
    <property type="term" value="P:intraciliary transport"/>
    <property type="evidence" value="ECO:0007669"/>
    <property type="project" value="InterPro"/>
</dbReference>
<dbReference type="GO" id="GO:0045503">
    <property type="term" value="F:dynein light chain binding"/>
    <property type="evidence" value="ECO:0007669"/>
    <property type="project" value="InterPro"/>
</dbReference>